<reference evidence="2 3" key="1">
    <citation type="submission" date="2019-02" db="EMBL/GenBank/DDBJ databases">
        <title>Deep-cultivation of Planctomycetes and their phenomic and genomic characterization uncovers novel biology.</title>
        <authorList>
            <person name="Wiegand S."/>
            <person name="Jogler M."/>
            <person name="Boedeker C."/>
            <person name="Pinto D."/>
            <person name="Vollmers J."/>
            <person name="Rivas-Marin E."/>
            <person name="Kohn T."/>
            <person name="Peeters S.H."/>
            <person name="Heuer A."/>
            <person name="Rast P."/>
            <person name="Oberbeckmann S."/>
            <person name="Bunk B."/>
            <person name="Jeske O."/>
            <person name="Meyerdierks A."/>
            <person name="Storesund J.E."/>
            <person name="Kallscheuer N."/>
            <person name="Luecker S."/>
            <person name="Lage O.M."/>
            <person name="Pohl T."/>
            <person name="Merkel B.J."/>
            <person name="Hornburger P."/>
            <person name="Mueller R.-W."/>
            <person name="Bruemmer F."/>
            <person name="Labrenz M."/>
            <person name="Spormann A.M."/>
            <person name="Op den Camp H."/>
            <person name="Overmann J."/>
            <person name="Amann R."/>
            <person name="Jetten M.S.M."/>
            <person name="Mascher T."/>
            <person name="Medema M.H."/>
            <person name="Devos D.P."/>
            <person name="Kaster A.-K."/>
            <person name="Ovreas L."/>
            <person name="Rohde M."/>
            <person name="Galperin M.Y."/>
            <person name="Jogler C."/>
        </authorList>
    </citation>
    <scope>NUCLEOTIDE SEQUENCE [LARGE SCALE GENOMIC DNA]</scope>
    <source>
        <strain evidence="2 3">Q31a</strain>
    </source>
</reference>
<dbReference type="Proteomes" id="UP000318017">
    <property type="component" value="Chromosome"/>
</dbReference>
<gene>
    <name evidence="2" type="ORF">Q31a_52840</name>
</gene>
<keyword evidence="1" id="KW-0233">DNA recombination</keyword>
<evidence type="ECO:0000313" key="3">
    <source>
        <dbReference type="Proteomes" id="UP000318017"/>
    </source>
</evidence>
<dbReference type="InterPro" id="IPR013762">
    <property type="entry name" value="Integrase-like_cat_sf"/>
</dbReference>
<dbReference type="GO" id="GO:0006310">
    <property type="term" value="P:DNA recombination"/>
    <property type="evidence" value="ECO:0007669"/>
    <property type="project" value="UniProtKB-KW"/>
</dbReference>
<dbReference type="RefSeq" id="WP_145083471.1">
    <property type="nucleotide sequence ID" value="NZ_CP036298.1"/>
</dbReference>
<dbReference type="AlphaFoldDB" id="A0A518GE74"/>
<dbReference type="SUPFAM" id="SSF56349">
    <property type="entry name" value="DNA breaking-rejoining enzymes"/>
    <property type="match status" value="1"/>
</dbReference>
<evidence type="ECO:0000313" key="2">
    <source>
        <dbReference type="EMBL" id="QDV26904.1"/>
    </source>
</evidence>
<sequence>MTSPAKIIDRPFLRLYDPETLSSPQSAWTLQKAFDDLRWPDCQKLKSASDGRRWMRFWQEFEAELCAAQRIVHPLSCADIGSRELKAFQLWMQEAGRFPPPKGASSINKAIREIILVLSLASQEGIEVQTVKQPKQLRTQARPRFYFDDSAVERLWDAASHVAWPPARVTSPRAGTTYRGSGVAPVVFWRSLLVLLRNYGMRVQDLVAYARHKSPLKWKDITFDPQSPNPESLESWPLGWLYYRASKTEESSGREYYLPMTPSARAAIDRMRAGAFAANGGTVPPDALVFNCPRSHGLTRQFKDLQSQGKVATRAGVPYVMEDFRKTVATYSSLIHDDLPHALCGWGGGGIKHKHYQQPEPLLVRKLSLCPLPECFGEWVDPNHVASVDAFLRSI</sequence>
<dbReference type="GO" id="GO:0015074">
    <property type="term" value="P:DNA integration"/>
    <property type="evidence" value="ECO:0007669"/>
    <property type="project" value="InterPro"/>
</dbReference>
<accession>A0A518GE74</accession>
<organism evidence="2 3">
    <name type="scientific">Aureliella helgolandensis</name>
    <dbReference type="NCBI Taxonomy" id="2527968"/>
    <lineage>
        <taxon>Bacteria</taxon>
        <taxon>Pseudomonadati</taxon>
        <taxon>Planctomycetota</taxon>
        <taxon>Planctomycetia</taxon>
        <taxon>Pirellulales</taxon>
        <taxon>Pirellulaceae</taxon>
        <taxon>Aureliella</taxon>
    </lineage>
</organism>
<dbReference type="GO" id="GO:0003677">
    <property type="term" value="F:DNA binding"/>
    <property type="evidence" value="ECO:0007669"/>
    <property type="project" value="InterPro"/>
</dbReference>
<evidence type="ECO:0008006" key="4">
    <source>
        <dbReference type="Google" id="ProtNLM"/>
    </source>
</evidence>
<keyword evidence="3" id="KW-1185">Reference proteome</keyword>
<dbReference type="OrthoDB" id="285564at2"/>
<dbReference type="Gene3D" id="1.10.443.10">
    <property type="entry name" value="Intergrase catalytic core"/>
    <property type="match status" value="1"/>
</dbReference>
<dbReference type="EMBL" id="CP036298">
    <property type="protein sequence ID" value="QDV26904.1"/>
    <property type="molecule type" value="Genomic_DNA"/>
</dbReference>
<dbReference type="KEGG" id="ahel:Q31a_52840"/>
<evidence type="ECO:0000256" key="1">
    <source>
        <dbReference type="ARBA" id="ARBA00023172"/>
    </source>
</evidence>
<proteinExistence type="predicted"/>
<name>A0A518GE74_9BACT</name>
<protein>
    <recommendedName>
        <fullName evidence="4">Core-binding (CB) domain-containing protein</fullName>
    </recommendedName>
</protein>
<dbReference type="InterPro" id="IPR011010">
    <property type="entry name" value="DNA_brk_join_enz"/>
</dbReference>